<evidence type="ECO:0000313" key="2">
    <source>
        <dbReference type="EMBL" id="MBW0582909.1"/>
    </source>
</evidence>
<accession>A0A9Q3KNE2</accession>
<comment type="caution">
    <text evidence="2">The sequence shown here is derived from an EMBL/GenBank/DDBJ whole genome shotgun (WGS) entry which is preliminary data.</text>
</comment>
<reference evidence="2" key="1">
    <citation type="submission" date="2021-03" db="EMBL/GenBank/DDBJ databases">
        <title>Draft genome sequence of rust myrtle Austropuccinia psidii MF-1, a brazilian biotype.</title>
        <authorList>
            <person name="Quecine M.C."/>
            <person name="Pachon D.M.R."/>
            <person name="Bonatelli M.L."/>
            <person name="Correr F.H."/>
            <person name="Franceschini L.M."/>
            <person name="Leite T.F."/>
            <person name="Margarido G.R.A."/>
            <person name="Almeida C.A."/>
            <person name="Ferrarezi J.A."/>
            <person name="Labate C.A."/>
        </authorList>
    </citation>
    <scope>NUCLEOTIDE SEQUENCE</scope>
    <source>
        <strain evidence="2">MF-1</strain>
    </source>
</reference>
<dbReference type="AlphaFoldDB" id="A0A9Q3KNE2"/>
<keyword evidence="3" id="KW-1185">Reference proteome</keyword>
<evidence type="ECO:0000256" key="1">
    <source>
        <dbReference type="SAM" id="MobiDB-lite"/>
    </source>
</evidence>
<gene>
    <name evidence="2" type="ORF">O181_122624</name>
</gene>
<organism evidence="2 3">
    <name type="scientific">Austropuccinia psidii MF-1</name>
    <dbReference type="NCBI Taxonomy" id="1389203"/>
    <lineage>
        <taxon>Eukaryota</taxon>
        <taxon>Fungi</taxon>
        <taxon>Dikarya</taxon>
        <taxon>Basidiomycota</taxon>
        <taxon>Pucciniomycotina</taxon>
        <taxon>Pucciniomycetes</taxon>
        <taxon>Pucciniales</taxon>
        <taxon>Sphaerophragmiaceae</taxon>
        <taxon>Austropuccinia</taxon>
    </lineage>
</organism>
<sequence>MTHTLTYNKIQNVQLRHHHIGRGIGPYAPAPAQAHTHANAASPNQQYCAADSTSGIRKMTIPQRWSSFMDDLVKSNPPSTSRLAEGPL</sequence>
<name>A0A9Q3KNE2_9BASI</name>
<feature type="region of interest" description="Disordered" evidence="1">
    <location>
        <begin position="21"/>
        <end position="46"/>
    </location>
</feature>
<dbReference type="Proteomes" id="UP000765509">
    <property type="component" value="Unassembled WGS sequence"/>
</dbReference>
<evidence type="ECO:0000313" key="3">
    <source>
        <dbReference type="Proteomes" id="UP000765509"/>
    </source>
</evidence>
<protein>
    <submittedName>
        <fullName evidence="2">Uncharacterized protein</fullName>
    </submittedName>
</protein>
<proteinExistence type="predicted"/>
<feature type="compositionally biased region" description="Low complexity" evidence="1">
    <location>
        <begin position="26"/>
        <end position="43"/>
    </location>
</feature>
<dbReference type="EMBL" id="AVOT02113779">
    <property type="protein sequence ID" value="MBW0582909.1"/>
    <property type="molecule type" value="Genomic_DNA"/>
</dbReference>